<feature type="compositionally biased region" description="Low complexity" evidence="5">
    <location>
        <begin position="448"/>
        <end position="462"/>
    </location>
</feature>
<dbReference type="InterPro" id="IPR008991">
    <property type="entry name" value="Translation_prot_SH3-like_sf"/>
</dbReference>
<reference evidence="6 7" key="1">
    <citation type="submission" date="2017-08" db="EMBL/GenBank/DDBJ databases">
        <title>Harnessing the power of phylogenomics to disentangle the directionality and signatures of interkingdom host jumping in the parasitic fungal genus Tolypocladium.</title>
        <authorList>
            <person name="Quandt C.A."/>
            <person name="Patterson W."/>
            <person name="Spatafora J.W."/>
        </authorList>
    </citation>
    <scope>NUCLEOTIDE SEQUENCE [LARGE SCALE GENOMIC DNA]</scope>
    <source>
        <strain evidence="6 7">CBS 113982</strain>
    </source>
</reference>
<dbReference type="InterPro" id="IPR003256">
    <property type="entry name" value="Ribosomal_uL24"/>
</dbReference>
<name>A0A2K3Q9C6_9HYPO</name>
<accession>A0A2K3Q9C6</accession>
<evidence type="ECO:0000256" key="3">
    <source>
        <dbReference type="ARBA" id="ARBA00023274"/>
    </source>
</evidence>
<evidence type="ECO:0000256" key="4">
    <source>
        <dbReference type="SAM" id="Coils"/>
    </source>
</evidence>
<dbReference type="OrthoDB" id="359154at2759"/>
<dbReference type="SUPFAM" id="SSF50104">
    <property type="entry name" value="Translation proteins SH3-like domain"/>
    <property type="match status" value="1"/>
</dbReference>
<dbReference type="Pfam" id="PF22682">
    <property type="entry name" value="Ribosomal_uL24m-like"/>
    <property type="match status" value="1"/>
</dbReference>
<gene>
    <name evidence="6" type="ORF">TCAP_05996</name>
</gene>
<feature type="compositionally biased region" description="Basic and acidic residues" evidence="5">
    <location>
        <begin position="382"/>
        <end position="392"/>
    </location>
</feature>
<feature type="coiled-coil region" evidence="4">
    <location>
        <begin position="89"/>
        <end position="143"/>
    </location>
</feature>
<comment type="caution">
    <text evidence="6">The sequence shown here is derived from an EMBL/GenBank/DDBJ whole genome shotgun (WGS) entry which is preliminary data.</text>
</comment>
<proteinExistence type="inferred from homology"/>
<evidence type="ECO:0008006" key="8">
    <source>
        <dbReference type="Google" id="ProtNLM"/>
    </source>
</evidence>
<evidence type="ECO:0000256" key="2">
    <source>
        <dbReference type="ARBA" id="ARBA00022980"/>
    </source>
</evidence>
<dbReference type="PANTHER" id="PTHR12903">
    <property type="entry name" value="MITOCHONDRIAL RIBOSOMAL PROTEIN L24"/>
    <property type="match status" value="1"/>
</dbReference>
<keyword evidence="4" id="KW-0175">Coiled coil</keyword>
<feature type="compositionally biased region" description="Polar residues" evidence="5">
    <location>
        <begin position="36"/>
        <end position="59"/>
    </location>
</feature>
<evidence type="ECO:0000313" key="7">
    <source>
        <dbReference type="Proteomes" id="UP000236621"/>
    </source>
</evidence>
<keyword evidence="7" id="KW-1185">Reference proteome</keyword>
<dbReference type="GO" id="GO:0005840">
    <property type="term" value="C:ribosome"/>
    <property type="evidence" value="ECO:0007669"/>
    <property type="project" value="UniProtKB-KW"/>
</dbReference>
<dbReference type="InterPro" id="IPR041988">
    <property type="entry name" value="Ribosomal_uL24_KOW"/>
</dbReference>
<feature type="non-terminal residue" evidence="6">
    <location>
        <position position="1"/>
    </location>
</feature>
<dbReference type="CDD" id="cd06089">
    <property type="entry name" value="KOW_RPL26"/>
    <property type="match status" value="1"/>
</dbReference>
<dbReference type="GO" id="GO:0003723">
    <property type="term" value="F:RNA binding"/>
    <property type="evidence" value="ECO:0007669"/>
    <property type="project" value="InterPro"/>
</dbReference>
<dbReference type="AlphaFoldDB" id="A0A2K3Q9C6"/>
<feature type="compositionally biased region" description="Low complexity" evidence="5">
    <location>
        <begin position="26"/>
        <end position="35"/>
    </location>
</feature>
<feature type="region of interest" description="Disordered" evidence="5">
    <location>
        <begin position="441"/>
        <end position="462"/>
    </location>
</feature>
<protein>
    <recommendedName>
        <fullName evidence="8">54S ribosomal protein L40, mitochondrial</fullName>
    </recommendedName>
</protein>
<keyword evidence="3" id="KW-0687">Ribonucleoprotein</keyword>
<evidence type="ECO:0000313" key="6">
    <source>
        <dbReference type="EMBL" id="PNY24063.1"/>
    </source>
</evidence>
<keyword evidence="2" id="KW-0689">Ribosomal protein</keyword>
<sequence length="462" mass="52150">ICRVCQRQAHAQAGWPAAYPIPHHPCPIHSSAPPSRISQPSSAQQPTATPHARSSSTAPTAPLLPDRNGLPVVTTLRRRRITIDPLPTMQKLVKRVAQAQRQAARRSRQQIEQENIDYRMRNRTALRSAVAEVRQNLKDARRARQEDWEMGPLAPKRDLGFNNYGAFTENVRQDWSNYGLHQARPEVVEQRCAWAGGVKQLNLAPQDRVVIMDGPDKGKIDRIKSVQAENGTVTLETHHRALAVGMFENPARSQAMPISIGSIRLVYPVRNPETGVTRDVVINQLKAVPPNMKSESMTLDRWEYGNKWDRLVPGINVVIPWPEVEAPEHEAMPADTVREHAEDRTFYYSLLSPPMPEQVIDELRNKYSRFRTRHEPWYVEQKEAEEEARKGQVEAAKSMQTPLDEFHEMQREIRDSQGEPELTDEMLEKIGQVMAKKKAAALDNAGISEVSAPSSSSGPGRQ</sequence>
<evidence type="ECO:0000256" key="5">
    <source>
        <dbReference type="SAM" id="MobiDB-lite"/>
    </source>
</evidence>
<dbReference type="GO" id="GO:0006412">
    <property type="term" value="P:translation"/>
    <property type="evidence" value="ECO:0007669"/>
    <property type="project" value="InterPro"/>
</dbReference>
<evidence type="ECO:0000256" key="1">
    <source>
        <dbReference type="ARBA" id="ARBA00010618"/>
    </source>
</evidence>
<dbReference type="GO" id="GO:1990904">
    <property type="term" value="C:ribonucleoprotein complex"/>
    <property type="evidence" value="ECO:0007669"/>
    <property type="project" value="UniProtKB-KW"/>
</dbReference>
<feature type="region of interest" description="Disordered" evidence="5">
    <location>
        <begin position="382"/>
        <end position="403"/>
    </location>
</feature>
<dbReference type="GO" id="GO:0003735">
    <property type="term" value="F:structural constituent of ribosome"/>
    <property type="evidence" value="ECO:0007669"/>
    <property type="project" value="InterPro"/>
</dbReference>
<dbReference type="EMBL" id="NRSZ01000983">
    <property type="protein sequence ID" value="PNY24063.1"/>
    <property type="molecule type" value="Genomic_DNA"/>
</dbReference>
<dbReference type="STRING" id="45235.A0A2K3Q9C6"/>
<feature type="region of interest" description="Disordered" evidence="5">
    <location>
        <begin position="26"/>
        <end position="71"/>
    </location>
</feature>
<dbReference type="Proteomes" id="UP000236621">
    <property type="component" value="Unassembled WGS sequence"/>
</dbReference>
<comment type="similarity">
    <text evidence="1">Belongs to the universal ribosomal protein uL24 family.</text>
</comment>
<organism evidence="6 7">
    <name type="scientific">Tolypocladium capitatum</name>
    <dbReference type="NCBI Taxonomy" id="45235"/>
    <lineage>
        <taxon>Eukaryota</taxon>
        <taxon>Fungi</taxon>
        <taxon>Dikarya</taxon>
        <taxon>Ascomycota</taxon>
        <taxon>Pezizomycotina</taxon>
        <taxon>Sordariomycetes</taxon>
        <taxon>Hypocreomycetidae</taxon>
        <taxon>Hypocreales</taxon>
        <taxon>Ophiocordycipitaceae</taxon>
        <taxon>Tolypocladium</taxon>
    </lineage>
</organism>